<comment type="caution">
    <text evidence="3">The sequence shown here is derived from an EMBL/GenBank/DDBJ whole genome shotgun (WGS) entry which is preliminary data.</text>
</comment>
<keyword evidence="4" id="KW-1185">Reference proteome</keyword>
<sequence>MGSLWEWLFGSEKSSKQPTKSKKNKIQKNQIKEQKTKTNTNIKENKNQNEDKDVFGNSVYSLDNKNISSQTKVNSLSGQNEKENKHKGKYTYTFIGIGIVCLVTTIGGITYYKLRK</sequence>
<keyword evidence="2" id="KW-1133">Transmembrane helix</keyword>
<reference evidence="3 4" key="1">
    <citation type="journal article" date="2017" name="Environ. Microbiol.">
        <title>Decay of the glycolytic pathway and adaptation to intranuclear parasitism within Enterocytozoonidae microsporidia.</title>
        <authorList>
            <person name="Wiredu Boakye D."/>
            <person name="Jaroenlak P."/>
            <person name="Prachumwat A."/>
            <person name="Williams T.A."/>
            <person name="Bateman K.S."/>
            <person name="Itsathitphaisarn O."/>
            <person name="Sritunyalucksana K."/>
            <person name="Paszkiewicz K.H."/>
            <person name="Moore K.A."/>
            <person name="Stentiford G.D."/>
            <person name="Williams B.A."/>
        </authorList>
    </citation>
    <scope>NUCLEOTIDE SEQUENCE [LARGE SCALE GENOMIC DNA]</scope>
    <source>
        <strain evidence="3 4">TH1</strain>
    </source>
</reference>
<gene>
    <name evidence="3" type="ORF">EHP00_1535</name>
</gene>
<evidence type="ECO:0000313" key="4">
    <source>
        <dbReference type="Proteomes" id="UP000192758"/>
    </source>
</evidence>
<feature type="transmembrane region" description="Helical" evidence="2">
    <location>
        <begin position="90"/>
        <end position="112"/>
    </location>
</feature>
<proteinExistence type="predicted"/>
<feature type="compositionally biased region" description="Basic and acidic residues" evidence="1">
    <location>
        <begin position="43"/>
        <end position="54"/>
    </location>
</feature>
<evidence type="ECO:0000313" key="3">
    <source>
        <dbReference type="EMBL" id="OQS53699.1"/>
    </source>
</evidence>
<dbReference type="Proteomes" id="UP000192758">
    <property type="component" value="Unassembled WGS sequence"/>
</dbReference>
<accession>A0A1W0E3B3</accession>
<dbReference type="EMBL" id="MNPJ01000026">
    <property type="protein sequence ID" value="OQS53699.1"/>
    <property type="molecule type" value="Genomic_DNA"/>
</dbReference>
<organism evidence="3 4">
    <name type="scientific">Ecytonucleospora hepatopenaei</name>
    <dbReference type="NCBI Taxonomy" id="646526"/>
    <lineage>
        <taxon>Eukaryota</taxon>
        <taxon>Fungi</taxon>
        <taxon>Fungi incertae sedis</taxon>
        <taxon>Microsporidia</taxon>
        <taxon>Enterocytozoonidae</taxon>
        <taxon>Ecytonucleospora</taxon>
    </lineage>
</organism>
<keyword evidence="2" id="KW-0812">Transmembrane</keyword>
<evidence type="ECO:0000256" key="2">
    <source>
        <dbReference type="SAM" id="Phobius"/>
    </source>
</evidence>
<dbReference type="VEuPathDB" id="MicrosporidiaDB:EHP00_1535"/>
<evidence type="ECO:0000256" key="1">
    <source>
        <dbReference type="SAM" id="MobiDB-lite"/>
    </source>
</evidence>
<protein>
    <submittedName>
        <fullName evidence="3">Uncharacterized protein</fullName>
    </submittedName>
</protein>
<feature type="region of interest" description="Disordered" evidence="1">
    <location>
        <begin position="1"/>
        <end position="55"/>
    </location>
</feature>
<dbReference type="AlphaFoldDB" id="A0A1W0E3B3"/>
<keyword evidence="2" id="KW-0472">Membrane</keyword>
<name>A0A1W0E3B3_9MICR</name>